<evidence type="ECO:0000313" key="2">
    <source>
        <dbReference type="EMBL" id="CAB1450028.1"/>
    </source>
</evidence>
<reference evidence="2" key="1">
    <citation type="submission" date="2020-03" db="EMBL/GenBank/DDBJ databases">
        <authorList>
            <person name="Weist P."/>
        </authorList>
    </citation>
    <scope>NUCLEOTIDE SEQUENCE</scope>
</reference>
<accession>A0A9N7YZC2</accession>
<dbReference type="AlphaFoldDB" id="A0A9N7YZC2"/>
<gene>
    <name evidence="2" type="ORF">PLEPLA_LOCUS37717</name>
</gene>
<evidence type="ECO:0000313" key="3">
    <source>
        <dbReference type="Proteomes" id="UP001153269"/>
    </source>
</evidence>
<keyword evidence="1" id="KW-0472">Membrane</keyword>
<protein>
    <submittedName>
        <fullName evidence="2">Uncharacterized protein</fullName>
    </submittedName>
</protein>
<evidence type="ECO:0000256" key="1">
    <source>
        <dbReference type="SAM" id="Phobius"/>
    </source>
</evidence>
<keyword evidence="1" id="KW-0812">Transmembrane</keyword>
<name>A0A9N7YZC2_PLEPL</name>
<sequence>MLSYGGGEKSGCCIRKDDKRIVETLNLPAAVGTNVGVARFPTAPQGVTTCFSLAFTALVVFRTFHSSLAQHSYPRAGFSHFRTDSSSSCVRPRQTPESDFLRMASSALLLLLLALVSAGTLVQGKRRPQCGRNTFQEAREASHPERRHVVLRIALR</sequence>
<dbReference type="Proteomes" id="UP001153269">
    <property type="component" value="Unassembled WGS sequence"/>
</dbReference>
<organism evidence="2 3">
    <name type="scientific">Pleuronectes platessa</name>
    <name type="common">European plaice</name>
    <dbReference type="NCBI Taxonomy" id="8262"/>
    <lineage>
        <taxon>Eukaryota</taxon>
        <taxon>Metazoa</taxon>
        <taxon>Chordata</taxon>
        <taxon>Craniata</taxon>
        <taxon>Vertebrata</taxon>
        <taxon>Euteleostomi</taxon>
        <taxon>Actinopterygii</taxon>
        <taxon>Neopterygii</taxon>
        <taxon>Teleostei</taxon>
        <taxon>Neoteleostei</taxon>
        <taxon>Acanthomorphata</taxon>
        <taxon>Carangaria</taxon>
        <taxon>Pleuronectiformes</taxon>
        <taxon>Pleuronectoidei</taxon>
        <taxon>Pleuronectidae</taxon>
        <taxon>Pleuronectes</taxon>
    </lineage>
</organism>
<proteinExistence type="predicted"/>
<feature type="transmembrane region" description="Helical" evidence="1">
    <location>
        <begin position="100"/>
        <end position="122"/>
    </location>
</feature>
<comment type="caution">
    <text evidence="2">The sequence shown here is derived from an EMBL/GenBank/DDBJ whole genome shotgun (WGS) entry which is preliminary data.</text>
</comment>
<keyword evidence="1" id="KW-1133">Transmembrane helix</keyword>
<keyword evidence="3" id="KW-1185">Reference proteome</keyword>
<dbReference type="EMBL" id="CADEAL010004038">
    <property type="protein sequence ID" value="CAB1450028.1"/>
    <property type="molecule type" value="Genomic_DNA"/>
</dbReference>